<evidence type="ECO:0000313" key="2">
    <source>
        <dbReference type="Proteomes" id="UP000693970"/>
    </source>
</evidence>
<protein>
    <submittedName>
        <fullName evidence="1">Uncharacterized protein</fullName>
    </submittedName>
</protein>
<dbReference type="EMBL" id="JAGRRH010000015">
    <property type="protein sequence ID" value="KAG7357473.1"/>
    <property type="molecule type" value="Genomic_DNA"/>
</dbReference>
<organism evidence="1 2">
    <name type="scientific">Nitzschia inconspicua</name>
    <dbReference type="NCBI Taxonomy" id="303405"/>
    <lineage>
        <taxon>Eukaryota</taxon>
        <taxon>Sar</taxon>
        <taxon>Stramenopiles</taxon>
        <taxon>Ochrophyta</taxon>
        <taxon>Bacillariophyta</taxon>
        <taxon>Bacillariophyceae</taxon>
        <taxon>Bacillariophycidae</taxon>
        <taxon>Bacillariales</taxon>
        <taxon>Bacillariaceae</taxon>
        <taxon>Nitzschia</taxon>
    </lineage>
</organism>
<dbReference type="AlphaFoldDB" id="A0A9K3L8R3"/>
<name>A0A9K3L8R3_9STRA</name>
<accession>A0A9K3L8R3</accession>
<evidence type="ECO:0000313" key="1">
    <source>
        <dbReference type="EMBL" id="KAG7357473.1"/>
    </source>
</evidence>
<reference evidence="1" key="2">
    <citation type="submission" date="2021-04" db="EMBL/GenBank/DDBJ databases">
        <authorList>
            <person name="Podell S."/>
        </authorList>
    </citation>
    <scope>NUCLEOTIDE SEQUENCE</scope>
    <source>
        <strain evidence="1">Hildebrandi</strain>
    </source>
</reference>
<sequence>MPRQKSPVTIEIEQVLIPAEGLEVLNLAPFKLRNRLSEELKQQLPENKSNYNKIRNIIIRLREKYGLSPDPSQMQPLTSEEMQQRYWKQQQANMSLTIAFNDWFRAQSLGNSVPAVIASTPPDIAGNISVWVRGQCLGNSVGPQYDLPGYHQGPPQVASVPTTSASMILNVAQSNQSNQREE</sequence>
<gene>
    <name evidence="1" type="ORF">IV203_002161</name>
</gene>
<comment type="caution">
    <text evidence="1">The sequence shown here is derived from an EMBL/GenBank/DDBJ whole genome shotgun (WGS) entry which is preliminary data.</text>
</comment>
<reference evidence="1" key="1">
    <citation type="journal article" date="2021" name="Sci. Rep.">
        <title>Diploid genomic architecture of Nitzschia inconspicua, an elite biomass production diatom.</title>
        <authorList>
            <person name="Oliver A."/>
            <person name="Podell S."/>
            <person name="Pinowska A."/>
            <person name="Traller J.C."/>
            <person name="Smith S.R."/>
            <person name="McClure R."/>
            <person name="Beliaev A."/>
            <person name="Bohutskyi P."/>
            <person name="Hill E.A."/>
            <person name="Rabines A."/>
            <person name="Zheng H."/>
            <person name="Allen L.Z."/>
            <person name="Kuo A."/>
            <person name="Grigoriev I.V."/>
            <person name="Allen A.E."/>
            <person name="Hazlebeck D."/>
            <person name="Allen E.E."/>
        </authorList>
    </citation>
    <scope>NUCLEOTIDE SEQUENCE</scope>
    <source>
        <strain evidence="1">Hildebrandi</strain>
    </source>
</reference>
<proteinExistence type="predicted"/>
<dbReference type="Proteomes" id="UP000693970">
    <property type="component" value="Unassembled WGS sequence"/>
</dbReference>
<keyword evidence="2" id="KW-1185">Reference proteome</keyword>